<proteinExistence type="predicted"/>
<keyword evidence="2" id="KW-0472">Membrane</keyword>
<protein>
    <recommendedName>
        <fullName evidence="5">Phage holin family protein</fullName>
    </recommendedName>
</protein>
<feature type="transmembrane region" description="Helical" evidence="2">
    <location>
        <begin position="76"/>
        <end position="100"/>
    </location>
</feature>
<dbReference type="Proteomes" id="UP000058074">
    <property type="component" value="Chromosome"/>
</dbReference>
<feature type="transmembrane region" description="Helical" evidence="2">
    <location>
        <begin position="107"/>
        <end position="126"/>
    </location>
</feature>
<dbReference type="Pfam" id="PF07332">
    <property type="entry name" value="Phage_holin_3_6"/>
    <property type="match status" value="1"/>
</dbReference>
<name>A0A0N9UV51_SPHMC</name>
<dbReference type="EMBL" id="CP012700">
    <property type="protein sequence ID" value="ALH80726.1"/>
    <property type="molecule type" value="Genomic_DNA"/>
</dbReference>
<feature type="region of interest" description="Disordered" evidence="1">
    <location>
        <begin position="1"/>
        <end position="24"/>
    </location>
</feature>
<evidence type="ECO:0000256" key="2">
    <source>
        <dbReference type="SAM" id="Phobius"/>
    </source>
</evidence>
<evidence type="ECO:0000256" key="1">
    <source>
        <dbReference type="SAM" id="MobiDB-lite"/>
    </source>
</evidence>
<gene>
    <name evidence="3" type="ORF">AN936_10195</name>
</gene>
<reference evidence="3 4" key="1">
    <citation type="journal article" date="2015" name="Genome Announc.">
        <title>Complete Genome Sequence of Polypropylene Glycol- and Polyethylene Glycol-Degrading Sphingopyxis macrogoltabida Strain EY-1.</title>
        <authorList>
            <person name="Ohtsubo Y."/>
            <person name="Nagata Y."/>
            <person name="Numata M."/>
            <person name="Tsuchikane K."/>
            <person name="Hosoyama A."/>
            <person name="Yamazoe A."/>
            <person name="Tsuda M."/>
            <person name="Fujita N."/>
            <person name="Kawai F."/>
        </authorList>
    </citation>
    <scope>NUCLEOTIDE SEQUENCE [LARGE SCALE GENOMIC DNA]</scope>
    <source>
        <strain evidence="3 4">EY-1</strain>
    </source>
</reference>
<keyword evidence="2" id="KW-0812">Transmembrane</keyword>
<dbReference type="KEGG" id="smag:AN936_10195"/>
<sequence>MPSPDHDTSPSPDQRSFDGISHGYAPGGRPITPPPVPLEKIVGDVVDNLQSAAEAELTLLKARGALAYHGVGWTSAWGFVAACALLVAMLALAFGAILVLAQHIGPLLATLIVFAVLLAIAAFAGWRARLSYGDVKAAFRDDLLAEGDD</sequence>
<evidence type="ECO:0000313" key="3">
    <source>
        <dbReference type="EMBL" id="ALH80726.1"/>
    </source>
</evidence>
<dbReference type="PATRIC" id="fig|33050.5.peg.2109"/>
<accession>A0A0N9UV51</accession>
<organism evidence="3 4">
    <name type="scientific">Sphingopyxis macrogoltabida</name>
    <name type="common">Sphingomonas macrogoltabidus</name>
    <dbReference type="NCBI Taxonomy" id="33050"/>
    <lineage>
        <taxon>Bacteria</taxon>
        <taxon>Pseudomonadati</taxon>
        <taxon>Pseudomonadota</taxon>
        <taxon>Alphaproteobacteria</taxon>
        <taxon>Sphingomonadales</taxon>
        <taxon>Sphingomonadaceae</taxon>
        <taxon>Sphingopyxis</taxon>
    </lineage>
</organism>
<dbReference type="InterPro" id="IPR009937">
    <property type="entry name" value="Phage_holin_3_6"/>
</dbReference>
<dbReference type="AlphaFoldDB" id="A0A0N9UV51"/>
<dbReference type="OrthoDB" id="7452086at2"/>
<evidence type="ECO:0000313" key="4">
    <source>
        <dbReference type="Proteomes" id="UP000058074"/>
    </source>
</evidence>
<evidence type="ECO:0008006" key="5">
    <source>
        <dbReference type="Google" id="ProtNLM"/>
    </source>
</evidence>
<dbReference type="RefSeq" id="WP_054588042.1">
    <property type="nucleotide sequence ID" value="NZ_CP012700.1"/>
</dbReference>
<keyword evidence="2" id="KW-1133">Transmembrane helix</keyword>